<name>A0A822DNE3_9BILA</name>
<comment type="caution">
    <text evidence="1">The sequence shown here is derived from an EMBL/GenBank/DDBJ whole genome shotgun (WGS) entry which is preliminary data.</text>
</comment>
<dbReference type="AlphaFoldDB" id="A0A822DNE3"/>
<protein>
    <submittedName>
        <fullName evidence="1">Uncharacterized protein</fullName>
    </submittedName>
</protein>
<dbReference type="Proteomes" id="UP000663848">
    <property type="component" value="Unassembled WGS sequence"/>
</dbReference>
<sequence length="74" mass="8312">FALAKHQPLMLHVDMVMETHVQDRHHMLLVELHMQNPPGQYAVGEHERACAEPELHIADCGCDSASNVEIHCCS</sequence>
<feature type="non-terminal residue" evidence="1">
    <location>
        <position position="1"/>
    </location>
</feature>
<organism evidence="1 2">
    <name type="scientific">Rotaria socialis</name>
    <dbReference type="NCBI Taxonomy" id="392032"/>
    <lineage>
        <taxon>Eukaryota</taxon>
        <taxon>Metazoa</taxon>
        <taxon>Spiralia</taxon>
        <taxon>Gnathifera</taxon>
        <taxon>Rotifera</taxon>
        <taxon>Eurotatoria</taxon>
        <taxon>Bdelloidea</taxon>
        <taxon>Philodinida</taxon>
        <taxon>Philodinidae</taxon>
        <taxon>Rotaria</taxon>
    </lineage>
</organism>
<dbReference type="EMBL" id="CAJOBR010063346">
    <property type="protein sequence ID" value="CAF5077275.1"/>
    <property type="molecule type" value="Genomic_DNA"/>
</dbReference>
<evidence type="ECO:0000313" key="2">
    <source>
        <dbReference type="Proteomes" id="UP000663848"/>
    </source>
</evidence>
<reference evidence="1" key="1">
    <citation type="submission" date="2021-02" db="EMBL/GenBank/DDBJ databases">
        <authorList>
            <person name="Nowell W R."/>
        </authorList>
    </citation>
    <scope>NUCLEOTIDE SEQUENCE</scope>
</reference>
<gene>
    <name evidence="1" type="ORF">QYT958_LOCUS43677</name>
</gene>
<evidence type="ECO:0000313" key="1">
    <source>
        <dbReference type="EMBL" id="CAF5077275.1"/>
    </source>
</evidence>
<accession>A0A822DNE3</accession>
<proteinExistence type="predicted"/>